<dbReference type="EMBL" id="ABDG02000019">
    <property type="protein sequence ID" value="EHK48215.1"/>
    <property type="molecule type" value="Genomic_DNA"/>
</dbReference>
<feature type="region of interest" description="Disordered" evidence="1">
    <location>
        <begin position="35"/>
        <end position="59"/>
    </location>
</feature>
<evidence type="ECO:0000313" key="3">
    <source>
        <dbReference type="Proteomes" id="UP000005426"/>
    </source>
</evidence>
<accession>G9NMT5</accession>
<dbReference type="GeneID" id="25782642"/>
<evidence type="ECO:0000256" key="1">
    <source>
        <dbReference type="SAM" id="MobiDB-lite"/>
    </source>
</evidence>
<dbReference type="Proteomes" id="UP000005426">
    <property type="component" value="Unassembled WGS sequence"/>
</dbReference>
<evidence type="ECO:0000313" key="2">
    <source>
        <dbReference type="EMBL" id="EHK48215.1"/>
    </source>
</evidence>
<gene>
    <name evidence="2" type="ORF">TRIATDRAFT_305954</name>
</gene>
<comment type="caution">
    <text evidence="2">The sequence shown here is derived from an EMBL/GenBank/DDBJ whole genome shotgun (WGS) entry which is preliminary data.</text>
</comment>
<dbReference type="HOGENOM" id="CLU_2184328_0_0_1"/>
<keyword evidence="3" id="KW-1185">Reference proteome</keyword>
<feature type="compositionally biased region" description="Basic and acidic residues" evidence="1">
    <location>
        <begin position="43"/>
        <end position="57"/>
    </location>
</feature>
<sequence>MLAPSYSFVLPFPSADEYNDFVTHFPLSPLLRLSTTSTSLSSRDSERTERPGDESKTAKMLRRKWQTLIDGRKRSRGYKLIGDEGRGGDALDANDGGIELVSRGEARNR</sequence>
<name>G9NMT5_HYPAI</name>
<dbReference type="AlphaFoldDB" id="G9NMT5"/>
<reference evidence="2 3" key="1">
    <citation type="journal article" date="2011" name="Genome Biol.">
        <title>Comparative genome sequence analysis underscores mycoparasitism as the ancestral life style of Trichoderma.</title>
        <authorList>
            <person name="Kubicek C.P."/>
            <person name="Herrera-Estrella A."/>
            <person name="Seidl-Seiboth V."/>
            <person name="Martinez D.A."/>
            <person name="Druzhinina I.S."/>
            <person name="Thon M."/>
            <person name="Zeilinger S."/>
            <person name="Casas-Flores S."/>
            <person name="Horwitz B.A."/>
            <person name="Mukherjee P.K."/>
            <person name="Mukherjee M."/>
            <person name="Kredics L."/>
            <person name="Alcaraz L.D."/>
            <person name="Aerts A."/>
            <person name="Antal Z."/>
            <person name="Atanasova L."/>
            <person name="Cervantes-Badillo M.G."/>
            <person name="Challacombe J."/>
            <person name="Chertkov O."/>
            <person name="McCluskey K."/>
            <person name="Coulpier F."/>
            <person name="Deshpande N."/>
            <person name="von Doehren H."/>
            <person name="Ebbole D.J."/>
            <person name="Esquivel-Naranjo E.U."/>
            <person name="Fekete E."/>
            <person name="Flipphi M."/>
            <person name="Glaser F."/>
            <person name="Gomez-Rodriguez E.Y."/>
            <person name="Gruber S."/>
            <person name="Han C."/>
            <person name="Henrissat B."/>
            <person name="Hermosa R."/>
            <person name="Hernandez-Onate M."/>
            <person name="Karaffa L."/>
            <person name="Kosti I."/>
            <person name="Le Crom S."/>
            <person name="Lindquist E."/>
            <person name="Lucas S."/>
            <person name="Luebeck M."/>
            <person name="Luebeck P.S."/>
            <person name="Margeot A."/>
            <person name="Metz B."/>
            <person name="Misra M."/>
            <person name="Nevalainen H."/>
            <person name="Omann M."/>
            <person name="Packer N."/>
            <person name="Perrone G."/>
            <person name="Uresti-Rivera E.E."/>
            <person name="Salamov A."/>
            <person name="Schmoll M."/>
            <person name="Seiboth B."/>
            <person name="Shapiro H."/>
            <person name="Sukno S."/>
            <person name="Tamayo-Ramos J.A."/>
            <person name="Tisch D."/>
            <person name="Wiest A."/>
            <person name="Wilkinson H.H."/>
            <person name="Zhang M."/>
            <person name="Coutinho P.M."/>
            <person name="Kenerley C.M."/>
            <person name="Monte E."/>
            <person name="Baker S.E."/>
            <person name="Grigoriev I.V."/>
        </authorList>
    </citation>
    <scope>NUCLEOTIDE SEQUENCE [LARGE SCALE GENOMIC DNA]</scope>
    <source>
        <strain evidence="3">ATCC 20476 / IMI 206040</strain>
    </source>
</reference>
<organism evidence="2 3">
    <name type="scientific">Hypocrea atroviridis (strain ATCC 20476 / IMI 206040)</name>
    <name type="common">Trichoderma atroviride</name>
    <dbReference type="NCBI Taxonomy" id="452589"/>
    <lineage>
        <taxon>Eukaryota</taxon>
        <taxon>Fungi</taxon>
        <taxon>Dikarya</taxon>
        <taxon>Ascomycota</taxon>
        <taxon>Pezizomycotina</taxon>
        <taxon>Sordariomycetes</taxon>
        <taxon>Hypocreomycetidae</taxon>
        <taxon>Hypocreales</taxon>
        <taxon>Hypocreaceae</taxon>
        <taxon>Trichoderma</taxon>
    </lineage>
</organism>
<feature type="region of interest" description="Disordered" evidence="1">
    <location>
        <begin position="76"/>
        <end position="109"/>
    </location>
</feature>
<protein>
    <submittedName>
        <fullName evidence="2">Uncharacterized protein</fullName>
    </submittedName>
</protein>
<proteinExistence type="predicted"/>
<dbReference type="KEGG" id="tatv:25782642"/>
<dbReference type="OrthoDB" id="4899043at2759"/>